<dbReference type="HOGENOM" id="CLU_096783_0_0_14"/>
<accession>H6N7C3</accession>
<protein>
    <submittedName>
        <fullName evidence="1">Uncharacterized protein</fullName>
    </submittedName>
</protein>
<evidence type="ECO:0000313" key="1">
    <source>
        <dbReference type="EMBL" id="AEW45545.1"/>
    </source>
</evidence>
<dbReference type="EMBL" id="CP003199">
    <property type="protein sequence ID" value="AEW45545.1"/>
    <property type="molecule type" value="Genomic_DNA"/>
</dbReference>
<sequence length="210" mass="23660">MSKVLFSLLGTSVTAVVGYILFKNNSTSNPEKTFKNQYPEAILKAESNLWNSKFKSLKDGGQPTHATLALAKSKIGNDETEAKTLHRRGCEEIYNSKFKETAYLNDFQLYCSKNLKDVITTPKTWITDDNTKGNKWDSKLTSLSTHDTQQGELDESLSALKTTLSQLSQKTWTNEHRKNLKDWCDAAQTSIFSGDKELKFIHAGLYCMEG</sequence>
<gene>
    <name evidence="1" type="ordered locus">MHC_03425</name>
</gene>
<dbReference type="KEGG" id="mhe:MHC_03425"/>
<reference evidence="1 2" key="1">
    <citation type="journal article" date="2012" name="J. Bacteriol.">
        <title>Complete genome sequence of Mycoplasma haemocanis strain Illinois.</title>
        <authorList>
            <person name="do Nascimento N.C."/>
            <person name="Guimaraes A.M."/>
            <person name="Santos A.P."/>
            <person name="Sanmiguel P.J."/>
            <person name="Messick J.B."/>
        </authorList>
    </citation>
    <scope>NUCLEOTIDE SEQUENCE [LARGE SCALE GENOMIC DNA]</scope>
    <source>
        <strain evidence="1 2">Illinois</strain>
    </source>
</reference>
<dbReference type="OrthoDB" id="9828581at2"/>
<organism evidence="1 2">
    <name type="scientific">Mycoplasma haemocanis (strain Illinois)</name>
    <dbReference type="NCBI Taxonomy" id="1111676"/>
    <lineage>
        <taxon>Bacteria</taxon>
        <taxon>Bacillati</taxon>
        <taxon>Mycoplasmatota</taxon>
        <taxon>Mollicutes</taxon>
        <taxon>Mycoplasmataceae</taxon>
        <taxon>Mycoplasma</taxon>
    </lineage>
</organism>
<keyword evidence="2" id="KW-1185">Reference proteome</keyword>
<name>H6N7C3_MYCHN</name>
<dbReference type="STRING" id="1111676.MHC_03425"/>
<dbReference type="AlphaFoldDB" id="H6N7C3"/>
<dbReference type="Proteomes" id="UP000009135">
    <property type="component" value="Chromosome"/>
</dbReference>
<proteinExistence type="predicted"/>
<evidence type="ECO:0000313" key="2">
    <source>
        <dbReference type="Proteomes" id="UP000009135"/>
    </source>
</evidence>